<dbReference type="InterPro" id="IPR026889">
    <property type="entry name" value="Zn_Tnp"/>
</dbReference>
<gene>
    <name evidence="3" type="ORF">JK636_04895</name>
</gene>
<dbReference type="Pfam" id="PF14319">
    <property type="entry name" value="Zn_Tnp_IS91"/>
    <property type="match status" value="1"/>
</dbReference>
<dbReference type="PANTHER" id="PTHR37023">
    <property type="entry name" value="TRANSPOSASE"/>
    <property type="match status" value="1"/>
</dbReference>
<dbReference type="Pfam" id="PF04986">
    <property type="entry name" value="Y2_Tnp"/>
    <property type="match status" value="1"/>
</dbReference>
<organism evidence="3 4">
    <name type="scientific">Clostridium rhizosphaerae</name>
    <dbReference type="NCBI Taxonomy" id="2803861"/>
    <lineage>
        <taxon>Bacteria</taxon>
        <taxon>Bacillati</taxon>
        <taxon>Bacillota</taxon>
        <taxon>Clostridia</taxon>
        <taxon>Eubacteriales</taxon>
        <taxon>Clostridiaceae</taxon>
        <taxon>Clostridium</taxon>
    </lineage>
</organism>
<dbReference type="PANTHER" id="PTHR37023:SF1">
    <property type="entry name" value="ISSOD25 TRANSPOSASE TNPA_ISSOD25"/>
    <property type="match status" value="1"/>
</dbReference>
<proteinExistence type="predicted"/>
<reference evidence="3 4" key="1">
    <citation type="submission" date="2021-01" db="EMBL/GenBank/DDBJ databases">
        <title>Genome public.</title>
        <authorList>
            <person name="Liu C."/>
            <person name="Sun Q."/>
        </authorList>
    </citation>
    <scope>NUCLEOTIDE SEQUENCE [LARGE SCALE GENOMIC DNA]</scope>
    <source>
        <strain evidence="3 4">YIM B02515</strain>
    </source>
</reference>
<sequence>MAEVQDIFLRYGVAYVEKHKLSYIQHKAMSAIQKCRTSQLGGHIDICENCGDTRISYNSCRNRHCPKCQTLAKERWIENQRANLLDIGYFHIVFTIPDTLNLMVYQNQRELYTLMFKAVAETLTELASDKKYLGAKLGFTSVLHTWGQNLMHHPHIHCIVPGGGLSSTGKWVNSRKKFFIPVKVLSHKFRGKFLYYLKQLYLQNKLEFHGSEAYLSDTIKFETLLSFVYSKEWIVYCKPPFKGAACVVEYLGRYTHRVAISNKRIVSIENNSVTFKWHDYKDNSKCKLMTISAEEFIRRFLVHILPNGFMKIRHYGLLGNRNKNTKLKTCKQLTNTPILLKEKISTIKLIQKLTGRDLSKCPNCGSDKLIRRSCFSKSPPSSLQTV</sequence>
<dbReference type="RefSeq" id="WP_202747708.1">
    <property type="nucleotide sequence ID" value="NZ_JAESWC010000002.1"/>
</dbReference>
<comment type="caution">
    <text evidence="3">The sequence shown here is derived from an EMBL/GenBank/DDBJ whole genome shotgun (WGS) entry which is preliminary data.</text>
</comment>
<dbReference type="InterPro" id="IPR054832">
    <property type="entry name" value="transpos_IS91"/>
</dbReference>
<keyword evidence="4" id="KW-1185">Reference proteome</keyword>
<protein>
    <submittedName>
        <fullName evidence="3">IS91 family transposase</fullName>
    </submittedName>
</protein>
<evidence type="ECO:0000313" key="3">
    <source>
        <dbReference type="EMBL" id="MBL4935093.1"/>
    </source>
</evidence>
<evidence type="ECO:0000259" key="1">
    <source>
        <dbReference type="Pfam" id="PF04986"/>
    </source>
</evidence>
<accession>A0ABS1TAQ7</accession>
<feature type="domain" description="Transposase zinc-binding" evidence="2">
    <location>
        <begin position="7"/>
        <end position="96"/>
    </location>
</feature>
<name>A0ABS1TAQ7_9CLOT</name>
<dbReference type="InterPro" id="IPR007069">
    <property type="entry name" value="Transposase_32"/>
</dbReference>
<feature type="domain" description="Transposase IS801/IS1294" evidence="1">
    <location>
        <begin position="138"/>
        <end position="323"/>
    </location>
</feature>
<evidence type="ECO:0000259" key="2">
    <source>
        <dbReference type="Pfam" id="PF14319"/>
    </source>
</evidence>
<evidence type="ECO:0000313" key="4">
    <source>
        <dbReference type="Proteomes" id="UP000632377"/>
    </source>
</evidence>
<dbReference type="Proteomes" id="UP000632377">
    <property type="component" value="Unassembled WGS sequence"/>
</dbReference>
<dbReference type="NCBIfam" id="NF033538">
    <property type="entry name" value="transpos_IS91"/>
    <property type="match status" value="1"/>
</dbReference>
<dbReference type="EMBL" id="JAESWC010000002">
    <property type="protein sequence ID" value="MBL4935093.1"/>
    <property type="molecule type" value="Genomic_DNA"/>
</dbReference>